<comment type="caution">
    <text evidence="1">The sequence shown here is derived from an EMBL/GenBank/DDBJ whole genome shotgun (WGS) entry which is preliminary data.</text>
</comment>
<dbReference type="AlphaFoldDB" id="A0A8H7YNP4"/>
<sequence>MDWSCKYTSHAPADYTSSPDCVERPSINLKVGNRQRYHPEPTAAFSDPSDWLSTKYLIQR</sequence>
<accession>A0A8H7YNP4</accession>
<evidence type="ECO:0000313" key="2">
    <source>
        <dbReference type="Proteomes" id="UP000670092"/>
    </source>
</evidence>
<dbReference type="Proteomes" id="UP000670092">
    <property type="component" value="Unassembled WGS sequence"/>
</dbReference>
<evidence type="ECO:0000313" key="1">
    <source>
        <dbReference type="EMBL" id="KAG5295719.1"/>
    </source>
</evidence>
<protein>
    <submittedName>
        <fullName evidence="1">Uncharacterized protein</fullName>
    </submittedName>
</protein>
<gene>
    <name evidence="1" type="ORF">I7I52_06096</name>
</gene>
<dbReference type="EMBL" id="JAEVHI010000003">
    <property type="protein sequence ID" value="KAG5295719.1"/>
    <property type="molecule type" value="Genomic_DNA"/>
</dbReference>
<reference evidence="1 2" key="1">
    <citation type="submission" date="2021-01" db="EMBL/GenBank/DDBJ databases">
        <title>Chromosome-level genome assembly of a human fungal pathogen reveals clustering of transcriptionally co-regulated genes.</title>
        <authorList>
            <person name="Voorhies M."/>
            <person name="Cohen S."/>
            <person name="Shea T.P."/>
            <person name="Petrus S."/>
            <person name="Munoz J.F."/>
            <person name="Poplawski S."/>
            <person name="Goldman W.E."/>
            <person name="Michael T."/>
            <person name="Cuomo C.A."/>
            <person name="Sil A."/>
            <person name="Beyhan S."/>
        </authorList>
    </citation>
    <scope>NUCLEOTIDE SEQUENCE [LARGE SCALE GENOMIC DNA]</scope>
    <source>
        <strain evidence="1 2">G184AR</strain>
    </source>
</reference>
<proteinExistence type="predicted"/>
<organism evidence="1 2">
    <name type="scientific">Ajellomyces capsulatus</name>
    <name type="common">Darling's disease fungus</name>
    <name type="synonym">Histoplasma capsulatum</name>
    <dbReference type="NCBI Taxonomy" id="5037"/>
    <lineage>
        <taxon>Eukaryota</taxon>
        <taxon>Fungi</taxon>
        <taxon>Dikarya</taxon>
        <taxon>Ascomycota</taxon>
        <taxon>Pezizomycotina</taxon>
        <taxon>Eurotiomycetes</taxon>
        <taxon>Eurotiomycetidae</taxon>
        <taxon>Onygenales</taxon>
        <taxon>Ajellomycetaceae</taxon>
        <taxon>Histoplasma</taxon>
    </lineage>
</organism>
<name>A0A8H7YNP4_AJECA</name>
<dbReference type="VEuPathDB" id="FungiDB:I7I52_06096"/>